<accession>A0A6M1TC10</accession>
<reference evidence="5 6" key="1">
    <citation type="submission" date="2020-02" db="EMBL/GenBank/DDBJ databases">
        <title>Aliifodinibius halophilus 2W32, complete genome.</title>
        <authorList>
            <person name="Li Y."/>
            <person name="Wu S."/>
        </authorList>
    </citation>
    <scope>NUCLEOTIDE SEQUENCE [LARGE SCALE GENOMIC DNA]</scope>
    <source>
        <strain evidence="5 6">2W32</strain>
    </source>
</reference>
<protein>
    <submittedName>
        <fullName evidence="5">ABC transporter ATP-binding protein</fullName>
    </submittedName>
</protein>
<dbReference type="InterPro" id="IPR003439">
    <property type="entry name" value="ABC_transporter-like_ATP-bd"/>
</dbReference>
<evidence type="ECO:0000313" key="6">
    <source>
        <dbReference type="Proteomes" id="UP000479132"/>
    </source>
</evidence>
<comment type="caution">
    <text evidence="5">The sequence shown here is derived from an EMBL/GenBank/DDBJ whole genome shotgun (WGS) entry which is preliminary data.</text>
</comment>
<evidence type="ECO:0000256" key="1">
    <source>
        <dbReference type="ARBA" id="ARBA00022448"/>
    </source>
</evidence>
<dbReference type="GO" id="GO:0005524">
    <property type="term" value="F:ATP binding"/>
    <property type="evidence" value="ECO:0007669"/>
    <property type="project" value="UniProtKB-KW"/>
</dbReference>
<dbReference type="CDD" id="cd03230">
    <property type="entry name" value="ABC_DR_subfamily_A"/>
    <property type="match status" value="1"/>
</dbReference>
<dbReference type="Pfam" id="PF00005">
    <property type="entry name" value="ABC_tran"/>
    <property type="match status" value="1"/>
</dbReference>
<evidence type="ECO:0000256" key="2">
    <source>
        <dbReference type="ARBA" id="ARBA00022741"/>
    </source>
</evidence>
<evidence type="ECO:0000256" key="3">
    <source>
        <dbReference type="ARBA" id="ARBA00022840"/>
    </source>
</evidence>
<dbReference type="InterPro" id="IPR003593">
    <property type="entry name" value="AAA+_ATPase"/>
</dbReference>
<dbReference type="Gene3D" id="3.40.50.300">
    <property type="entry name" value="P-loop containing nucleotide triphosphate hydrolases"/>
    <property type="match status" value="1"/>
</dbReference>
<dbReference type="AlphaFoldDB" id="A0A6M1TC10"/>
<evidence type="ECO:0000259" key="4">
    <source>
        <dbReference type="PROSITE" id="PS50893"/>
    </source>
</evidence>
<dbReference type="Proteomes" id="UP000479132">
    <property type="component" value="Unassembled WGS sequence"/>
</dbReference>
<keyword evidence="6" id="KW-1185">Reference proteome</keyword>
<dbReference type="PANTHER" id="PTHR42939">
    <property type="entry name" value="ABC TRANSPORTER ATP-BINDING PROTEIN ALBC-RELATED"/>
    <property type="match status" value="1"/>
</dbReference>
<dbReference type="EMBL" id="JAALLS010000010">
    <property type="protein sequence ID" value="NGP88464.1"/>
    <property type="molecule type" value="Genomic_DNA"/>
</dbReference>
<organism evidence="5 6">
    <name type="scientific">Fodinibius halophilus</name>
    <dbReference type="NCBI Taxonomy" id="1736908"/>
    <lineage>
        <taxon>Bacteria</taxon>
        <taxon>Pseudomonadati</taxon>
        <taxon>Balneolota</taxon>
        <taxon>Balneolia</taxon>
        <taxon>Balneolales</taxon>
        <taxon>Balneolaceae</taxon>
        <taxon>Fodinibius</taxon>
    </lineage>
</organism>
<gene>
    <name evidence="5" type="ORF">G3569_08860</name>
</gene>
<dbReference type="InterPro" id="IPR027417">
    <property type="entry name" value="P-loop_NTPase"/>
</dbReference>
<name>A0A6M1TC10_9BACT</name>
<sequence length="245" mass="27431">MILRIKNLHKTFGDQVVLQDIALTIKQGECHGLIGKNGSGKSTLINIIVNLLPPDGGTIELFGKKWHDHPQAIKKKIGVLPEINPVIDEFSVQDYLEYVGLIYGMNQELIQSRTEYLINYFFEDVPSPSKSIGQYSKGMKLKTGICAALIHKPKFLILDEPFDGLDVFSSKNLAAFLNDYRAKGNTVLVSSHDLLYMDKIASHIDLIKGAELLHLAKEDVQNNGKSFEDEISDRLGYKPKELGEF</sequence>
<feature type="domain" description="ABC transporter" evidence="4">
    <location>
        <begin position="3"/>
        <end position="234"/>
    </location>
</feature>
<dbReference type="SMART" id="SM00382">
    <property type="entry name" value="AAA"/>
    <property type="match status" value="1"/>
</dbReference>
<dbReference type="InterPro" id="IPR051782">
    <property type="entry name" value="ABC_Transporter_VariousFunc"/>
</dbReference>
<dbReference type="PROSITE" id="PS50893">
    <property type="entry name" value="ABC_TRANSPORTER_2"/>
    <property type="match status" value="1"/>
</dbReference>
<proteinExistence type="predicted"/>
<dbReference type="PANTHER" id="PTHR42939:SF1">
    <property type="entry name" value="ABC TRANSPORTER ATP-BINDING PROTEIN ALBC-RELATED"/>
    <property type="match status" value="1"/>
</dbReference>
<dbReference type="GO" id="GO:0016887">
    <property type="term" value="F:ATP hydrolysis activity"/>
    <property type="evidence" value="ECO:0007669"/>
    <property type="project" value="InterPro"/>
</dbReference>
<dbReference type="SUPFAM" id="SSF52540">
    <property type="entry name" value="P-loop containing nucleoside triphosphate hydrolases"/>
    <property type="match status" value="1"/>
</dbReference>
<keyword evidence="1" id="KW-0813">Transport</keyword>
<dbReference type="RefSeq" id="WP_165268220.1">
    <property type="nucleotide sequence ID" value="NZ_JAALLS010000010.1"/>
</dbReference>
<evidence type="ECO:0000313" key="5">
    <source>
        <dbReference type="EMBL" id="NGP88464.1"/>
    </source>
</evidence>
<keyword evidence="3 5" id="KW-0067">ATP-binding</keyword>
<keyword evidence="2" id="KW-0547">Nucleotide-binding</keyword>